<dbReference type="InterPro" id="IPR034660">
    <property type="entry name" value="DinB/YfiT-like"/>
</dbReference>
<reference evidence="2 3" key="1">
    <citation type="submission" date="2019-03" db="EMBL/GenBank/DDBJ databases">
        <title>Sequencing the genomes of 1000 actinobacteria strains.</title>
        <authorList>
            <person name="Klenk H.-P."/>
        </authorList>
    </citation>
    <scope>NUCLEOTIDE SEQUENCE [LARGE SCALE GENOMIC DNA]</scope>
    <source>
        <strain evidence="2 3">DSM 18936</strain>
    </source>
</reference>
<organism evidence="2 3">
    <name type="scientific">Ilumatobacter fluminis</name>
    <dbReference type="NCBI Taxonomy" id="467091"/>
    <lineage>
        <taxon>Bacteria</taxon>
        <taxon>Bacillati</taxon>
        <taxon>Actinomycetota</taxon>
        <taxon>Acidimicrobiia</taxon>
        <taxon>Acidimicrobiales</taxon>
        <taxon>Ilumatobacteraceae</taxon>
        <taxon>Ilumatobacter</taxon>
    </lineage>
</organism>
<comment type="caution">
    <text evidence="2">The sequence shown here is derived from an EMBL/GenBank/DDBJ whole genome shotgun (WGS) entry which is preliminary data.</text>
</comment>
<evidence type="ECO:0000259" key="1">
    <source>
        <dbReference type="Pfam" id="PF12867"/>
    </source>
</evidence>
<dbReference type="Gene3D" id="1.20.120.450">
    <property type="entry name" value="dinb family like domain"/>
    <property type="match status" value="1"/>
</dbReference>
<sequence>MTTVALAGELFSNIREFTLDVLDGLPDQALTWRPDPDGNTIAWLVWHLARVQDDHVAGLADGEQVWAAPGWTERFGLDTDDDRIGYGDSSDDVAALAPEDPSVLGDYLDAVTDRTLDWLAGADGDDWDRIVDRNWDPPVTARVRLASIISDDLQHVGQAAYLRGMYERLGAHRRPPSDT</sequence>
<protein>
    <submittedName>
        <fullName evidence="2">Uncharacterized protein DUF664</fullName>
    </submittedName>
</protein>
<dbReference type="NCBIfam" id="NF047843">
    <property type="entry name" value="MST_Rv0443"/>
    <property type="match status" value="1"/>
</dbReference>
<dbReference type="Proteomes" id="UP000294558">
    <property type="component" value="Unassembled WGS sequence"/>
</dbReference>
<dbReference type="OrthoDB" id="2363925at2"/>
<dbReference type="RefSeq" id="WP_133870903.1">
    <property type="nucleotide sequence ID" value="NZ_SOAU01000001.1"/>
</dbReference>
<dbReference type="Pfam" id="PF12867">
    <property type="entry name" value="DinB_2"/>
    <property type="match status" value="1"/>
</dbReference>
<gene>
    <name evidence="2" type="ORF">BDK89_4331</name>
</gene>
<dbReference type="SUPFAM" id="SSF109854">
    <property type="entry name" value="DinB/YfiT-like putative metalloenzymes"/>
    <property type="match status" value="1"/>
</dbReference>
<keyword evidence="3" id="KW-1185">Reference proteome</keyword>
<accession>A0A4R7I5Q0</accession>
<evidence type="ECO:0000313" key="2">
    <source>
        <dbReference type="EMBL" id="TDT18700.1"/>
    </source>
</evidence>
<dbReference type="InterPro" id="IPR024775">
    <property type="entry name" value="DinB-like"/>
</dbReference>
<dbReference type="AlphaFoldDB" id="A0A4R7I5Q0"/>
<evidence type="ECO:0000313" key="3">
    <source>
        <dbReference type="Proteomes" id="UP000294558"/>
    </source>
</evidence>
<feature type="domain" description="DinB-like" evidence="1">
    <location>
        <begin position="15"/>
        <end position="159"/>
    </location>
</feature>
<dbReference type="EMBL" id="SOAU01000001">
    <property type="protein sequence ID" value="TDT18700.1"/>
    <property type="molecule type" value="Genomic_DNA"/>
</dbReference>
<name>A0A4R7I5Q0_9ACTN</name>
<proteinExistence type="predicted"/>